<keyword evidence="5" id="KW-1185">Reference proteome</keyword>
<accession>A0A810Q225</accession>
<dbReference type="EMBL" id="AP023418">
    <property type="protein sequence ID" value="BCK82040.1"/>
    <property type="molecule type" value="Genomic_DNA"/>
</dbReference>
<dbReference type="PANTHER" id="PTHR34295">
    <property type="entry name" value="BIOTIN TRANSPORTER BIOY"/>
    <property type="match status" value="1"/>
</dbReference>
<keyword evidence="2" id="KW-1003">Cell membrane</keyword>
<dbReference type="KEGG" id="vcop:MM50RIKEN_18030"/>
<feature type="transmembrane region" description="Helical" evidence="3">
    <location>
        <begin position="108"/>
        <end position="131"/>
    </location>
</feature>
<keyword evidence="2" id="KW-0813">Transport</keyword>
<dbReference type="AlphaFoldDB" id="A0A810Q225"/>
<protein>
    <recommendedName>
        <fullName evidence="2">Biotin transporter</fullName>
    </recommendedName>
</protein>
<dbReference type="Pfam" id="PF02632">
    <property type="entry name" value="BioY"/>
    <property type="match status" value="1"/>
</dbReference>
<evidence type="ECO:0000256" key="1">
    <source>
        <dbReference type="ARBA" id="ARBA00010692"/>
    </source>
</evidence>
<keyword evidence="2 3" id="KW-0472">Membrane</keyword>
<proteinExistence type="inferred from homology"/>
<organism evidence="4 5">
    <name type="scientific">Vescimonas coprocola</name>
    <dbReference type="NCBI Taxonomy" id="2714355"/>
    <lineage>
        <taxon>Bacteria</taxon>
        <taxon>Bacillati</taxon>
        <taxon>Bacillota</taxon>
        <taxon>Clostridia</taxon>
        <taxon>Eubacteriales</taxon>
        <taxon>Oscillospiraceae</taxon>
        <taxon>Vescimonas</taxon>
    </lineage>
</organism>
<dbReference type="RefSeq" id="WP_213540658.1">
    <property type="nucleotide sequence ID" value="NZ_AP023418.1"/>
</dbReference>
<comment type="subcellular location">
    <subcellularLocation>
        <location evidence="2">Cell membrane</location>
        <topology evidence="2">Multi-pass membrane protein</topology>
    </subcellularLocation>
</comment>
<keyword evidence="3" id="KW-0812">Transmembrane</keyword>
<evidence type="ECO:0000256" key="2">
    <source>
        <dbReference type="PIRNR" id="PIRNR016661"/>
    </source>
</evidence>
<dbReference type="GO" id="GO:0005886">
    <property type="term" value="C:plasma membrane"/>
    <property type="evidence" value="ECO:0007669"/>
    <property type="project" value="UniProtKB-SubCell"/>
</dbReference>
<feature type="transmembrane region" description="Helical" evidence="3">
    <location>
        <begin position="30"/>
        <end position="48"/>
    </location>
</feature>
<dbReference type="GO" id="GO:0015225">
    <property type="term" value="F:biotin transmembrane transporter activity"/>
    <property type="evidence" value="ECO:0007669"/>
    <property type="project" value="UniProtKB-UniRule"/>
</dbReference>
<comment type="similarity">
    <text evidence="1 2">Belongs to the BioY family.</text>
</comment>
<dbReference type="InterPro" id="IPR003784">
    <property type="entry name" value="BioY"/>
</dbReference>
<dbReference type="PIRSF" id="PIRSF016661">
    <property type="entry name" value="BioY"/>
    <property type="match status" value="1"/>
</dbReference>
<feature type="transmembrane region" description="Helical" evidence="3">
    <location>
        <begin position="82"/>
        <end position="99"/>
    </location>
</feature>
<name>A0A810Q225_9FIRM</name>
<evidence type="ECO:0000313" key="4">
    <source>
        <dbReference type="EMBL" id="BCK82040.1"/>
    </source>
</evidence>
<dbReference type="Proteomes" id="UP000681035">
    <property type="component" value="Chromosome"/>
</dbReference>
<gene>
    <name evidence="4" type="primary">bioY</name>
    <name evidence="4" type="ORF">MM50RIKEN_18030</name>
</gene>
<dbReference type="PANTHER" id="PTHR34295:SF1">
    <property type="entry name" value="BIOTIN TRANSPORTER BIOY"/>
    <property type="match status" value="1"/>
</dbReference>
<reference evidence="4" key="1">
    <citation type="submission" date="2020-09" db="EMBL/GenBank/DDBJ databases">
        <title>New species isolated from human feces.</title>
        <authorList>
            <person name="Kitahara M."/>
            <person name="Shigeno Y."/>
            <person name="Shime M."/>
            <person name="Matsumoto Y."/>
            <person name="Nakamura S."/>
            <person name="Motooka D."/>
            <person name="Fukuoka S."/>
            <person name="Nishikawa H."/>
            <person name="Benno Y."/>
        </authorList>
    </citation>
    <scope>NUCLEOTIDE SEQUENCE</scope>
    <source>
        <strain evidence="4">MM50</strain>
    </source>
</reference>
<evidence type="ECO:0000256" key="3">
    <source>
        <dbReference type="SAM" id="Phobius"/>
    </source>
</evidence>
<evidence type="ECO:0000313" key="5">
    <source>
        <dbReference type="Proteomes" id="UP000681035"/>
    </source>
</evidence>
<sequence>MTTRKLVRTALFAALTAVGAFLKIPLGPSAITLQFFFTAMAGCLLGSGCGALSQLIYVLLGLLGLPIFTAGGGFSYVLHPTFGFLLGLIPAAWVIGRLARSTCSFWRIALAALAGLAVLYAVGLPYMAMILNCYMGKGMDLSAILWAGMLPFLPGDALKILVTAMLTPPIRRALDNSAK</sequence>
<keyword evidence="3" id="KW-1133">Transmembrane helix</keyword>
<feature type="transmembrane region" description="Helical" evidence="3">
    <location>
        <begin position="55"/>
        <end position="76"/>
    </location>
</feature>
<dbReference type="Gene3D" id="1.10.1760.20">
    <property type="match status" value="1"/>
</dbReference>
<feature type="transmembrane region" description="Helical" evidence="3">
    <location>
        <begin position="143"/>
        <end position="162"/>
    </location>
</feature>